<sequence length="202" mass="23091">MSVLKQKKSSAMLIKQARQMNFTLLKAVTTVNADLVNNLGNLLQRSTAISMNPKQKYPSFDVEVMEHELRATGEKMVLQLKTLRDRVSDSYDKMMFYKGLELISEAGNNANVFFQLHKPWQMKGPELQTVLYLIYETSRICNLLLQPIVPYYAEKSLKRLGIKEHERSLDTAILGGGPTMTLYGRPMGPEAKVMERINFKED</sequence>
<dbReference type="GO" id="GO:0006431">
    <property type="term" value="P:methionyl-tRNA aminoacylation"/>
    <property type="evidence" value="ECO:0007669"/>
    <property type="project" value="TreeGrafter"/>
</dbReference>
<evidence type="ECO:0000256" key="2">
    <source>
        <dbReference type="ARBA" id="ARBA00030331"/>
    </source>
</evidence>
<evidence type="ECO:0000313" key="3">
    <source>
        <dbReference type="EMBL" id="CAD5235215.1"/>
    </source>
</evidence>
<dbReference type="EMBL" id="CAJFDI010000006">
    <property type="protein sequence ID" value="CAD5235215.1"/>
    <property type="molecule type" value="Genomic_DNA"/>
</dbReference>
<proteinExistence type="predicted"/>
<dbReference type="InterPro" id="IPR009080">
    <property type="entry name" value="tRNAsynth_Ia_anticodon-bd"/>
</dbReference>
<evidence type="ECO:0000313" key="4">
    <source>
        <dbReference type="Proteomes" id="UP000659654"/>
    </source>
</evidence>
<dbReference type="InterPro" id="IPR023457">
    <property type="entry name" value="Met-tRNA_synth_2"/>
</dbReference>
<dbReference type="AlphaFoldDB" id="A0A7I8XDC1"/>
<organism evidence="3 4">
    <name type="scientific">Bursaphelenchus xylophilus</name>
    <name type="common">Pinewood nematode worm</name>
    <name type="synonym">Aphelenchoides xylophilus</name>
    <dbReference type="NCBI Taxonomy" id="6326"/>
    <lineage>
        <taxon>Eukaryota</taxon>
        <taxon>Metazoa</taxon>
        <taxon>Ecdysozoa</taxon>
        <taxon>Nematoda</taxon>
        <taxon>Chromadorea</taxon>
        <taxon>Rhabditida</taxon>
        <taxon>Tylenchina</taxon>
        <taxon>Tylenchomorpha</taxon>
        <taxon>Aphelenchoidea</taxon>
        <taxon>Aphelenchoididae</taxon>
        <taxon>Bursaphelenchus</taxon>
    </lineage>
</organism>
<keyword evidence="4" id="KW-1185">Reference proteome</keyword>
<reference evidence="3" key="1">
    <citation type="submission" date="2020-09" db="EMBL/GenBank/DDBJ databases">
        <authorList>
            <person name="Kikuchi T."/>
        </authorList>
    </citation>
    <scope>NUCLEOTIDE SEQUENCE</scope>
    <source>
        <strain evidence="3">Ka4C1</strain>
    </source>
</reference>
<protein>
    <recommendedName>
        <fullName evidence="1">Methionine--tRNA ligase, mitochondrial</fullName>
    </recommendedName>
    <alternativeName>
        <fullName evidence="2">Mitochondrial methionyl-tRNA synthetase</fullName>
    </alternativeName>
</protein>
<dbReference type="Gene3D" id="1.10.730.10">
    <property type="entry name" value="Isoleucyl-tRNA Synthetase, Domain 1"/>
    <property type="match status" value="1"/>
</dbReference>
<dbReference type="SUPFAM" id="SSF47323">
    <property type="entry name" value="Anticodon-binding domain of a subclass of class I aminoacyl-tRNA synthetases"/>
    <property type="match status" value="1"/>
</dbReference>
<dbReference type="PANTHER" id="PTHR43326">
    <property type="entry name" value="METHIONYL-TRNA SYNTHETASE"/>
    <property type="match status" value="1"/>
</dbReference>
<dbReference type="GO" id="GO:0005524">
    <property type="term" value="F:ATP binding"/>
    <property type="evidence" value="ECO:0007669"/>
    <property type="project" value="InterPro"/>
</dbReference>
<dbReference type="GO" id="GO:0004825">
    <property type="term" value="F:methionine-tRNA ligase activity"/>
    <property type="evidence" value="ECO:0007669"/>
    <property type="project" value="InterPro"/>
</dbReference>
<dbReference type="OrthoDB" id="5844513at2759"/>
<gene>
    <name evidence="3" type="ORF">BXYJ_LOCUS15306</name>
</gene>
<dbReference type="Proteomes" id="UP000659654">
    <property type="component" value="Unassembled WGS sequence"/>
</dbReference>
<dbReference type="PANTHER" id="PTHR43326:SF1">
    <property type="entry name" value="METHIONINE--TRNA LIGASE, MITOCHONDRIAL"/>
    <property type="match status" value="1"/>
</dbReference>
<evidence type="ECO:0000256" key="1">
    <source>
        <dbReference type="ARBA" id="ARBA00026124"/>
    </source>
</evidence>
<dbReference type="Proteomes" id="UP000582659">
    <property type="component" value="Unassembled WGS sequence"/>
</dbReference>
<dbReference type="SMR" id="A0A7I8XDC1"/>
<name>A0A7I8XDC1_BURXY</name>
<accession>A0A7I8XDC1</accession>
<dbReference type="EMBL" id="CAJFCV020000006">
    <property type="protein sequence ID" value="CAG9131455.1"/>
    <property type="molecule type" value="Genomic_DNA"/>
</dbReference>
<comment type="caution">
    <text evidence="3">The sequence shown here is derived from an EMBL/GenBank/DDBJ whole genome shotgun (WGS) entry which is preliminary data.</text>
</comment>